<dbReference type="PANTHER" id="PTHR10055">
    <property type="entry name" value="TRYPTOPHANYL-TRNA SYNTHETASE"/>
    <property type="match status" value="1"/>
</dbReference>
<evidence type="ECO:0000313" key="15">
    <source>
        <dbReference type="Proteomes" id="UP000028828"/>
    </source>
</evidence>
<keyword evidence="5" id="KW-0963">Cytoplasm</keyword>
<dbReference type="FunFam" id="1.10.240.10:FF:000007">
    <property type="entry name" value="Tryptophan--tRNA ligase"/>
    <property type="match status" value="1"/>
</dbReference>
<accession>A0A086J9X0</accession>
<feature type="compositionally biased region" description="Basic and acidic residues" evidence="13">
    <location>
        <begin position="249"/>
        <end position="259"/>
    </location>
</feature>
<dbReference type="CDD" id="cd00806">
    <property type="entry name" value="TrpRS_core"/>
    <property type="match status" value="1"/>
</dbReference>
<dbReference type="EC" id="6.1.1.2" evidence="3"/>
<comment type="similarity">
    <text evidence="2">Belongs to the class-I aminoacyl-tRNA synthetase family.</text>
</comment>
<evidence type="ECO:0000256" key="3">
    <source>
        <dbReference type="ARBA" id="ARBA00013161"/>
    </source>
</evidence>
<name>A0A086J9X0_TOXGO</name>
<dbReference type="OrthoDB" id="10261385at2759"/>
<dbReference type="InterPro" id="IPR018163">
    <property type="entry name" value="Thr/Ala-tRNA-synth_IIc_edit"/>
</dbReference>
<dbReference type="GO" id="GO:0006436">
    <property type="term" value="P:tryptophanyl-tRNA aminoacylation"/>
    <property type="evidence" value="ECO:0007669"/>
    <property type="project" value="InterPro"/>
</dbReference>
<organism evidence="14 15">
    <name type="scientific">Toxoplasma gondii p89</name>
    <dbReference type="NCBI Taxonomy" id="943119"/>
    <lineage>
        <taxon>Eukaryota</taxon>
        <taxon>Sar</taxon>
        <taxon>Alveolata</taxon>
        <taxon>Apicomplexa</taxon>
        <taxon>Conoidasida</taxon>
        <taxon>Coccidia</taxon>
        <taxon>Eucoccidiorida</taxon>
        <taxon>Eimeriorina</taxon>
        <taxon>Sarcocystidae</taxon>
        <taxon>Toxoplasma</taxon>
    </lineage>
</organism>
<keyword evidence="8" id="KW-0067">ATP-binding</keyword>
<comment type="caution">
    <text evidence="14">The sequence shown here is derived from an EMBL/GenBank/DDBJ whole genome shotgun (WGS) entry which is preliminary data.</text>
</comment>
<evidence type="ECO:0000256" key="1">
    <source>
        <dbReference type="ARBA" id="ARBA00004496"/>
    </source>
</evidence>
<dbReference type="InterPro" id="IPR002306">
    <property type="entry name" value="Trp-tRNA-ligase"/>
</dbReference>
<dbReference type="SUPFAM" id="SSF52374">
    <property type="entry name" value="Nucleotidylyl transferase"/>
    <property type="match status" value="1"/>
</dbReference>
<evidence type="ECO:0000256" key="2">
    <source>
        <dbReference type="ARBA" id="ARBA00005594"/>
    </source>
</evidence>
<dbReference type="InterPro" id="IPR001412">
    <property type="entry name" value="aa-tRNA-synth_I_CS"/>
</dbReference>
<proteinExistence type="inferred from homology"/>
<evidence type="ECO:0000256" key="11">
    <source>
        <dbReference type="ARBA" id="ARBA00030268"/>
    </source>
</evidence>
<dbReference type="InterPro" id="IPR014729">
    <property type="entry name" value="Rossmann-like_a/b/a_fold"/>
</dbReference>
<comment type="subcellular location">
    <subcellularLocation>
        <location evidence="1">Cytoplasm</location>
    </subcellularLocation>
</comment>
<keyword evidence="9" id="KW-0648">Protein biosynthesis</keyword>
<gene>
    <name evidence="14" type="ORF">TGP89_288360</name>
</gene>
<dbReference type="Proteomes" id="UP000028828">
    <property type="component" value="Unassembled WGS sequence"/>
</dbReference>
<keyword evidence="10 14" id="KW-0030">Aminoacyl-tRNA synthetase</keyword>
<evidence type="ECO:0000256" key="13">
    <source>
        <dbReference type="SAM" id="MobiDB-lite"/>
    </source>
</evidence>
<dbReference type="EMBL" id="AEYI02002266">
    <property type="protein sequence ID" value="KFG28938.1"/>
    <property type="molecule type" value="Genomic_DNA"/>
</dbReference>
<evidence type="ECO:0000256" key="4">
    <source>
        <dbReference type="ARBA" id="ARBA00013782"/>
    </source>
</evidence>
<evidence type="ECO:0000256" key="8">
    <source>
        <dbReference type="ARBA" id="ARBA00022840"/>
    </source>
</evidence>
<evidence type="ECO:0000256" key="9">
    <source>
        <dbReference type="ARBA" id="ARBA00022917"/>
    </source>
</evidence>
<dbReference type="InterPro" id="IPR002305">
    <property type="entry name" value="aa-tRNA-synth_Ic"/>
</dbReference>
<sequence>MFFLSTSVIPGAAVFSVRFARNPTPCLLPRNSLPVHLRHTALTPRFLEHSNLAFGFFRRSISTGCSRTLRIKSTPVGVLFSAKMASRTPFQDAALSIVKGAACIALSLKTARTTQNVKFSKDNRCSITLGPIEVEPTAAEEALLKTLTKQKIEENCPFRVFTIPRDLATRMYQESYLDEFGIPANVKEVRLVVLPEWNINANMYPVLKSTGQIADIQFESVKFNEEKKQLCLSLHVVPGPDEQSPALAEEEKLGPEEIPSRAQVLPPSGVEGDDFGEGDDDQTITPWDVQAAEGGIDYNKLLKKFGCSSITPELISRIEALTGKRAHHLLRRGIFFSHRDLNLLLDSLEKRQARLASGKREDGPGSEGLSGPGFYLYTGRGPSSEALHIGHLVPFMFTKYLQDVFDVPLVIQLTDDEKFLFKDSLTLEETHRLAFENAKDIIACGFDPDKTFIFSDLSYIQHLYPVILEIQKKVTYNQVRGLFGFVESDNVGKSAFPAVQAAPSFPTAFPMIFGGKKDVRCLIPQAIDQDPYFRMTRDVAPRLGLLKPALIHSRFIPALQGFKTKMSGSVETSSIYVSDTPEQIKNKINKYAFSGGQATEAEQRVKGADLDIDIPFQYLTFILNDDDQLKEIGEKYQKGEMLTGEVKAILIKELQALVLGHQERRAKVTDDMVRQFMDPFRPCFKKYAQ</sequence>
<reference evidence="14 15" key="1">
    <citation type="submission" date="2014-03" db="EMBL/GenBank/DDBJ databases">
        <authorList>
            <person name="Sibley D."/>
            <person name="Venepally P."/>
            <person name="Karamycheva S."/>
            <person name="Hadjithomas M."/>
            <person name="Khan A."/>
            <person name="Brunk B."/>
            <person name="Roos D."/>
            <person name="Caler E."/>
            <person name="Lorenzi H."/>
        </authorList>
    </citation>
    <scope>NUCLEOTIDE SEQUENCE [LARGE SCALE GENOMIC DNA]</scope>
    <source>
        <strain evidence="15">p89</strain>
    </source>
</reference>
<comment type="catalytic activity">
    <reaction evidence="12">
        <text>tRNA(Trp) + L-tryptophan + ATP = L-tryptophyl-tRNA(Trp) + AMP + diphosphate + H(+)</text>
        <dbReference type="Rhea" id="RHEA:24080"/>
        <dbReference type="Rhea" id="RHEA-COMP:9671"/>
        <dbReference type="Rhea" id="RHEA-COMP:9705"/>
        <dbReference type="ChEBI" id="CHEBI:15378"/>
        <dbReference type="ChEBI" id="CHEBI:30616"/>
        <dbReference type="ChEBI" id="CHEBI:33019"/>
        <dbReference type="ChEBI" id="CHEBI:57912"/>
        <dbReference type="ChEBI" id="CHEBI:78442"/>
        <dbReference type="ChEBI" id="CHEBI:78535"/>
        <dbReference type="ChEBI" id="CHEBI:456215"/>
        <dbReference type="EC" id="6.1.1.2"/>
    </reaction>
</comment>
<keyword evidence="7" id="KW-0547">Nucleotide-binding</keyword>
<evidence type="ECO:0000256" key="12">
    <source>
        <dbReference type="ARBA" id="ARBA00049929"/>
    </source>
</evidence>
<dbReference type="Gene3D" id="3.40.50.620">
    <property type="entry name" value="HUPs"/>
    <property type="match status" value="1"/>
</dbReference>
<dbReference type="Pfam" id="PF00579">
    <property type="entry name" value="tRNA-synt_1b"/>
    <property type="match status" value="1"/>
</dbReference>
<dbReference type="PRINTS" id="PR01039">
    <property type="entry name" value="TRNASYNTHTRP"/>
</dbReference>
<dbReference type="GO" id="GO:0005524">
    <property type="term" value="F:ATP binding"/>
    <property type="evidence" value="ECO:0007669"/>
    <property type="project" value="UniProtKB-KW"/>
</dbReference>
<feature type="region of interest" description="Disordered" evidence="13">
    <location>
        <begin position="241"/>
        <end position="266"/>
    </location>
</feature>
<protein>
    <recommendedName>
        <fullName evidence="4">Tryptophan--tRNA ligase, cytoplasmic</fullName>
        <ecNumber evidence="3">6.1.1.2</ecNumber>
    </recommendedName>
    <alternativeName>
        <fullName evidence="11">Tryptophanyl-tRNA synthetase</fullName>
    </alternativeName>
</protein>
<dbReference type="PROSITE" id="PS00178">
    <property type="entry name" value="AA_TRNA_LIGASE_I"/>
    <property type="match status" value="1"/>
</dbReference>
<dbReference type="Gene3D" id="3.30.54.20">
    <property type="match status" value="1"/>
</dbReference>
<dbReference type="SUPFAM" id="SSF55186">
    <property type="entry name" value="ThrRS/AlaRS common domain"/>
    <property type="match status" value="1"/>
</dbReference>
<evidence type="ECO:0000256" key="6">
    <source>
        <dbReference type="ARBA" id="ARBA00022598"/>
    </source>
</evidence>
<keyword evidence="6 14" id="KW-0436">Ligase</keyword>
<dbReference type="PANTHER" id="PTHR10055:SF1">
    <property type="entry name" value="TRYPTOPHAN--TRNA LIGASE, CYTOPLASMIC"/>
    <property type="match status" value="1"/>
</dbReference>
<dbReference type="Gene3D" id="1.10.240.10">
    <property type="entry name" value="Tyrosyl-Transfer RNA Synthetase"/>
    <property type="match status" value="1"/>
</dbReference>
<dbReference type="FunFam" id="3.40.50.620:FF:000033">
    <property type="entry name" value="tryptophan--tRNA ligase, cytoplasmic"/>
    <property type="match status" value="1"/>
</dbReference>
<evidence type="ECO:0000256" key="5">
    <source>
        <dbReference type="ARBA" id="ARBA00022490"/>
    </source>
</evidence>
<dbReference type="AlphaFoldDB" id="A0A086J9X0"/>
<dbReference type="GO" id="GO:0004830">
    <property type="term" value="F:tryptophan-tRNA ligase activity"/>
    <property type="evidence" value="ECO:0007669"/>
    <property type="project" value="UniProtKB-EC"/>
</dbReference>
<dbReference type="VEuPathDB" id="ToxoDB:TGP89_288360"/>
<dbReference type="NCBIfam" id="TIGR00233">
    <property type="entry name" value="trpS"/>
    <property type="match status" value="1"/>
</dbReference>
<evidence type="ECO:0000313" key="14">
    <source>
        <dbReference type="EMBL" id="KFG28938.1"/>
    </source>
</evidence>
<evidence type="ECO:0000256" key="7">
    <source>
        <dbReference type="ARBA" id="ARBA00022741"/>
    </source>
</evidence>
<evidence type="ECO:0000256" key="10">
    <source>
        <dbReference type="ARBA" id="ARBA00023146"/>
    </source>
</evidence>
<dbReference type="GO" id="GO:0005737">
    <property type="term" value="C:cytoplasm"/>
    <property type="evidence" value="ECO:0007669"/>
    <property type="project" value="UniProtKB-SubCell"/>
</dbReference>